<dbReference type="PROSITE" id="PS51352">
    <property type="entry name" value="THIOREDOXIN_2"/>
    <property type="match status" value="1"/>
</dbReference>
<dbReference type="SUPFAM" id="SSF52833">
    <property type="entry name" value="Thioredoxin-like"/>
    <property type="match status" value="1"/>
</dbReference>
<keyword evidence="4" id="KW-0201">Cytochrome c-type biogenesis</keyword>
<feature type="domain" description="Thioredoxin" evidence="10">
    <location>
        <begin position="485"/>
        <end position="610"/>
    </location>
</feature>
<dbReference type="InterPro" id="IPR036249">
    <property type="entry name" value="Thioredoxin-like_sf"/>
</dbReference>
<feature type="transmembrane region" description="Helical" evidence="8">
    <location>
        <begin position="276"/>
        <end position="302"/>
    </location>
</feature>
<keyword evidence="2" id="KW-1003">Cell membrane</keyword>
<feature type="transmembrane region" description="Helical" evidence="8">
    <location>
        <begin position="474"/>
        <end position="491"/>
    </location>
</feature>
<evidence type="ECO:0000259" key="10">
    <source>
        <dbReference type="PROSITE" id="PS51352"/>
    </source>
</evidence>
<keyword evidence="7" id="KW-0676">Redox-active center</keyword>
<dbReference type="RefSeq" id="WP_371385972.1">
    <property type="nucleotide sequence ID" value="NZ_JBGLYH010000013.1"/>
</dbReference>
<dbReference type="Pfam" id="PF02683">
    <property type="entry name" value="DsbD_TM"/>
    <property type="match status" value="1"/>
</dbReference>
<feature type="transmembrane region" description="Helical" evidence="8">
    <location>
        <begin position="308"/>
        <end position="328"/>
    </location>
</feature>
<evidence type="ECO:0000256" key="2">
    <source>
        <dbReference type="ARBA" id="ARBA00022475"/>
    </source>
</evidence>
<dbReference type="InterPro" id="IPR003834">
    <property type="entry name" value="Cyt_c_assmbl_TM_dom"/>
</dbReference>
<dbReference type="EMBL" id="JBGLYH010000013">
    <property type="protein sequence ID" value="MEZ7196437.1"/>
    <property type="molecule type" value="Genomic_DNA"/>
</dbReference>
<feature type="transmembrane region" description="Helical" evidence="8">
    <location>
        <begin position="349"/>
        <end position="374"/>
    </location>
</feature>
<evidence type="ECO:0000256" key="3">
    <source>
        <dbReference type="ARBA" id="ARBA00022692"/>
    </source>
</evidence>
<evidence type="ECO:0000313" key="11">
    <source>
        <dbReference type="EMBL" id="MEZ7196437.1"/>
    </source>
</evidence>
<evidence type="ECO:0000256" key="1">
    <source>
        <dbReference type="ARBA" id="ARBA00004651"/>
    </source>
</evidence>
<evidence type="ECO:0000256" key="4">
    <source>
        <dbReference type="ARBA" id="ARBA00022748"/>
    </source>
</evidence>
<feature type="transmembrane region" description="Helical" evidence="8">
    <location>
        <begin position="423"/>
        <end position="441"/>
    </location>
</feature>
<keyword evidence="6 8" id="KW-0472">Membrane</keyword>
<dbReference type="PANTHER" id="PTHR32234">
    <property type="entry name" value="THIOL:DISULFIDE INTERCHANGE PROTEIN DSBD"/>
    <property type="match status" value="1"/>
</dbReference>
<proteinExistence type="predicted"/>
<evidence type="ECO:0000313" key="12">
    <source>
        <dbReference type="Proteomes" id="UP001568698"/>
    </source>
</evidence>
<dbReference type="InterPro" id="IPR013766">
    <property type="entry name" value="Thioredoxin_domain"/>
</dbReference>
<dbReference type="Gene3D" id="3.40.30.10">
    <property type="entry name" value="Glutaredoxin"/>
    <property type="match status" value="1"/>
</dbReference>
<dbReference type="PROSITE" id="PS00194">
    <property type="entry name" value="THIOREDOXIN_1"/>
    <property type="match status" value="1"/>
</dbReference>
<evidence type="ECO:0000256" key="5">
    <source>
        <dbReference type="ARBA" id="ARBA00022989"/>
    </source>
</evidence>
<gene>
    <name evidence="11" type="ORF">AB6M95_06735</name>
</gene>
<keyword evidence="3 8" id="KW-0812">Transmembrane</keyword>
<keyword evidence="9" id="KW-0732">Signal</keyword>
<evidence type="ECO:0000256" key="9">
    <source>
        <dbReference type="SAM" id="SignalP"/>
    </source>
</evidence>
<dbReference type="InterPro" id="IPR017937">
    <property type="entry name" value="Thioredoxin_CS"/>
</dbReference>
<evidence type="ECO:0000256" key="8">
    <source>
        <dbReference type="SAM" id="Phobius"/>
    </source>
</evidence>
<reference evidence="11 12" key="1">
    <citation type="submission" date="2024-08" db="EMBL/GenBank/DDBJ databases">
        <title>Sulfate-reducing bacteria isolated from formation water of the oil field in Kazakhstan and description of Pseudodesulfovibrio sp.</title>
        <authorList>
            <person name="Bidzhieva S.K."/>
            <person name="Tourova T.P."/>
            <person name="Grouzdev D.S."/>
            <person name="Beletsky A.V."/>
            <person name="Sokolova D.S."/>
            <person name="Samigullina S.R."/>
            <person name="Poltaraus A.B."/>
            <person name="Avtukh A.N."/>
            <person name="Tereshina V.M."/>
            <person name="Zhaparov N.S."/>
            <person name="Mardanov A.V."/>
            <person name="Nazina T.N."/>
        </authorList>
    </citation>
    <scope>NUCLEOTIDE SEQUENCE [LARGE SCALE GENOMIC DNA]</scope>
    <source>
        <strain evidence="11 12">9FUS</strain>
    </source>
</reference>
<name>A0ABV4K3N6_9BACT</name>
<comment type="subcellular location">
    <subcellularLocation>
        <location evidence="1">Cell membrane</location>
        <topology evidence="1">Multi-pass membrane protein</topology>
    </subcellularLocation>
</comment>
<sequence>MPINKLLFSLLLSALLLLPAQPANALVQPSSLAMKTSVAAFSVDPDAIWPGSPGGALLAMTLHIDEDWYTYSNVPGDTGKPTRLTATAADGTTLAVFYPKGKEKPDSYDPTLTVRAYLDGTMLFVLVPDGLAAPFPVKLSMDLLLCHPTRCVPARVEQSFGQAGLDTVALPPASSQPWWDEFRHMTHGKNQSEIVPEEPDTSAAIVDWKFTPTYFQPGLEVGGLLSAILMGLLAGLILNVMPCVLPVVSLKLSSLLGAGADGDPHARIRTFRQHNVFFVLGVLTFFLILAVILGATGSAWGALFQNRWLVFTMAAVMGALGLSLFGIFHLPVIDLKFGAGHKDPRKQAFFTGMLTTLLATPCSGPFLGGVLGWALIQGPLVIATVFFSIGLGMASPYILMIISPGLSRFLPRSGPWIEYVEKGIAFFLLGTAFYLLGIAIGGASLRVLAPLWVILFGGWLWVRSRGAGQGVQLVLRVGMLVLLAATVYWTMPMQAETDPWEHFEPAALNRDLGGEKILLDFTADWCPTCKVLEATVLTRQNVTAWKERYNVRFIKVDMTERDPETEALLAALGSRSLPTAAVFRINGRQTPVVIRDLYTADQLENLLKSL</sequence>
<keyword evidence="12" id="KW-1185">Reference proteome</keyword>
<feature type="chain" id="PRO_5047065844" evidence="9">
    <location>
        <begin position="26"/>
        <end position="610"/>
    </location>
</feature>
<dbReference type="PANTHER" id="PTHR32234:SF3">
    <property type="entry name" value="SUPPRESSION OF COPPER SENSITIVITY PROTEIN"/>
    <property type="match status" value="1"/>
</dbReference>
<evidence type="ECO:0000256" key="6">
    <source>
        <dbReference type="ARBA" id="ARBA00023136"/>
    </source>
</evidence>
<comment type="caution">
    <text evidence="11">The sequence shown here is derived from an EMBL/GenBank/DDBJ whole genome shotgun (WGS) entry which is preliminary data.</text>
</comment>
<keyword evidence="5 8" id="KW-1133">Transmembrane helix</keyword>
<organism evidence="11 12">
    <name type="scientific">Pseudodesulfovibrio karagichevae</name>
    <dbReference type="NCBI Taxonomy" id="3239305"/>
    <lineage>
        <taxon>Bacteria</taxon>
        <taxon>Pseudomonadati</taxon>
        <taxon>Thermodesulfobacteriota</taxon>
        <taxon>Desulfovibrionia</taxon>
        <taxon>Desulfovibrionales</taxon>
        <taxon>Desulfovibrionaceae</taxon>
    </lineage>
</organism>
<dbReference type="Pfam" id="PF13899">
    <property type="entry name" value="Thioredoxin_7"/>
    <property type="match status" value="1"/>
</dbReference>
<feature type="transmembrane region" description="Helical" evidence="8">
    <location>
        <begin position="447"/>
        <end position="462"/>
    </location>
</feature>
<dbReference type="Proteomes" id="UP001568698">
    <property type="component" value="Unassembled WGS sequence"/>
</dbReference>
<feature type="transmembrane region" description="Helical" evidence="8">
    <location>
        <begin position="224"/>
        <end position="248"/>
    </location>
</feature>
<accession>A0ABV4K3N6</accession>
<feature type="signal peptide" evidence="9">
    <location>
        <begin position="1"/>
        <end position="25"/>
    </location>
</feature>
<feature type="transmembrane region" description="Helical" evidence="8">
    <location>
        <begin position="380"/>
        <end position="402"/>
    </location>
</feature>
<evidence type="ECO:0000256" key="7">
    <source>
        <dbReference type="ARBA" id="ARBA00023284"/>
    </source>
</evidence>
<protein>
    <submittedName>
        <fullName evidence="11">Cytochrome c biogenesis protein CcdA</fullName>
    </submittedName>
</protein>